<dbReference type="SUPFAM" id="SSF57997">
    <property type="entry name" value="Tropomyosin"/>
    <property type="match status" value="1"/>
</dbReference>
<dbReference type="InterPro" id="IPR001073">
    <property type="entry name" value="C1q_dom"/>
</dbReference>
<dbReference type="PANTHER" id="PTHR22923:SF102">
    <property type="entry name" value="CEREBELLIN 13-RELATED"/>
    <property type="match status" value="1"/>
</dbReference>
<dbReference type="GO" id="GO:0005576">
    <property type="term" value="C:extracellular region"/>
    <property type="evidence" value="ECO:0007669"/>
    <property type="project" value="UniProtKB-SubCell"/>
</dbReference>
<dbReference type="Proteomes" id="UP000472276">
    <property type="component" value="Unassembled WGS sequence"/>
</dbReference>
<organism evidence="7 8">
    <name type="scientific">Oreochromis aureus</name>
    <name type="common">Israeli tilapia</name>
    <name type="synonym">Chromis aureus</name>
    <dbReference type="NCBI Taxonomy" id="47969"/>
    <lineage>
        <taxon>Eukaryota</taxon>
        <taxon>Metazoa</taxon>
        <taxon>Chordata</taxon>
        <taxon>Craniata</taxon>
        <taxon>Vertebrata</taxon>
        <taxon>Euteleostomi</taxon>
        <taxon>Actinopterygii</taxon>
        <taxon>Neopterygii</taxon>
        <taxon>Teleostei</taxon>
        <taxon>Neoteleostei</taxon>
        <taxon>Acanthomorphata</taxon>
        <taxon>Ovalentaria</taxon>
        <taxon>Cichlomorphae</taxon>
        <taxon>Cichliformes</taxon>
        <taxon>Cichlidae</taxon>
        <taxon>African cichlids</taxon>
        <taxon>Pseudocrenilabrinae</taxon>
        <taxon>Oreochromini</taxon>
        <taxon>Oreochromis</taxon>
    </lineage>
</organism>
<evidence type="ECO:0000256" key="4">
    <source>
        <dbReference type="SAM" id="Coils"/>
    </source>
</evidence>
<dbReference type="SUPFAM" id="SSF49842">
    <property type="entry name" value="TNF-like"/>
    <property type="match status" value="1"/>
</dbReference>
<feature type="chain" id="PRO_5044348686" description="C1q domain-containing protein" evidence="5">
    <location>
        <begin position="19"/>
        <end position="237"/>
    </location>
</feature>
<dbReference type="Ensembl" id="ENSOABT00000067346.1">
    <property type="protein sequence ID" value="ENSOABP00000071035.1"/>
    <property type="gene ID" value="ENSOABG00000030944.1"/>
</dbReference>
<dbReference type="PROSITE" id="PS50871">
    <property type="entry name" value="C1Q"/>
    <property type="match status" value="1"/>
</dbReference>
<keyword evidence="4" id="KW-0175">Coiled coil</keyword>
<dbReference type="SMART" id="SM00110">
    <property type="entry name" value="C1Q"/>
    <property type="match status" value="1"/>
</dbReference>
<evidence type="ECO:0000256" key="1">
    <source>
        <dbReference type="ARBA" id="ARBA00004613"/>
    </source>
</evidence>
<feature type="signal peptide" evidence="5">
    <location>
        <begin position="1"/>
        <end position="18"/>
    </location>
</feature>
<dbReference type="InterPro" id="IPR008983">
    <property type="entry name" value="Tumour_necrosis_fac-like_dom"/>
</dbReference>
<evidence type="ECO:0000256" key="5">
    <source>
        <dbReference type="SAM" id="SignalP"/>
    </source>
</evidence>
<keyword evidence="3 5" id="KW-0732">Signal</keyword>
<evidence type="ECO:0000313" key="8">
    <source>
        <dbReference type="Proteomes" id="UP000472276"/>
    </source>
</evidence>
<evidence type="ECO:0000259" key="6">
    <source>
        <dbReference type="PROSITE" id="PS50871"/>
    </source>
</evidence>
<dbReference type="PRINTS" id="PR00007">
    <property type="entry name" value="COMPLEMNTC1Q"/>
</dbReference>
<keyword evidence="2" id="KW-0964">Secreted</keyword>
<evidence type="ECO:0000256" key="2">
    <source>
        <dbReference type="ARBA" id="ARBA00022525"/>
    </source>
</evidence>
<dbReference type="InterPro" id="IPR050822">
    <property type="entry name" value="Cerebellin_Synaptic_Org"/>
</dbReference>
<evidence type="ECO:0000256" key="3">
    <source>
        <dbReference type="ARBA" id="ARBA00022729"/>
    </source>
</evidence>
<accession>A0AAZ1XU02</accession>
<evidence type="ECO:0000313" key="7">
    <source>
        <dbReference type="Ensembl" id="ENSOABP00000071035.1"/>
    </source>
</evidence>
<dbReference type="PANTHER" id="PTHR22923">
    <property type="entry name" value="CEREBELLIN-RELATED"/>
    <property type="match status" value="1"/>
</dbReference>
<gene>
    <name evidence="7" type="primary">LOC116334546</name>
</gene>
<name>A0AAZ1XU02_OREAU</name>
<reference evidence="7" key="2">
    <citation type="submission" date="2025-08" db="UniProtKB">
        <authorList>
            <consortium name="Ensembl"/>
        </authorList>
    </citation>
    <scope>IDENTIFICATION</scope>
</reference>
<proteinExistence type="predicted"/>
<reference evidence="7" key="3">
    <citation type="submission" date="2025-09" db="UniProtKB">
        <authorList>
            <consortium name="Ensembl"/>
        </authorList>
    </citation>
    <scope>IDENTIFICATION</scope>
</reference>
<feature type="coiled-coil region" evidence="4">
    <location>
        <begin position="47"/>
        <end position="95"/>
    </location>
</feature>
<keyword evidence="8" id="KW-1185">Reference proteome</keyword>
<dbReference type="AlphaFoldDB" id="A0AAZ1XU02"/>
<comment type="subcellular location">
    <subcellularLocation>
        <location evidence="1">Secreted</location>
    </subcellularLocation>
</comment>
<sequence>MSALWFIFLFCGLSLSQSDCENATGTQLCHPDIYNFVKEFGVMTEKVRSMEARLKDSEIRLKETTTRLEDSETRLKESETRLNDTVTRLKDSEKQILVLQYKERTKVIFSAAGGRGDIPIGPFNTETTLAFKRVITNIGDAYNEFTGVFIAPVAGIYYFSIFYHSGRNGMLKLYKNNHVIAMTHHYQPEQHGSKNGGNAVFLQMQTGDQVYVCLGANSQVWGSNYHTTFSGYLVTPI</sequence>
<feature type="domain" description="C1q" evidence="6">
    <location>
        <begin position="102"/>
        <end position="237"/>
    </location>
</feature>
<dbReference type="Pfam" id="PF00386">
    <property type="entry name" value="C1q"/>
    <property type="match status" value="1"/>
</dbReference>
<reference evidence="8" key="1">
    <citation type="submission" date="2020-03" db="EMBL/GenBank/DDBJ databases">
        <title>Evolution of repeat sequences and sex chromosomes of tilapia species revealed by chromosome-level genomes.</title>
        <authorList>
            <person name="Xu L."/>
            <person name="Tao W."/>
            <person name="Wang D."/>
            <person name="Zhou Q."/>
        </authorList>
    </citation>
    <scope>NUCLEOTIDE SEQUENCE [LARGE SCALE GENOMIC DNA]</scope>
    <source>
        <strain evidence="8">Israel</strain>
    </source>
</reference>
<dbReference type="Gene3D" id="1.20.5.340">
    <property type="match status" value="1"/>
</dbReference>
<dbReference type="Gene3D" id="2.60.120.40">
    <property type="match status" value="1"/>
</dbReference>
<protein>
    <recommendedName>
        <fullName evidence="6">C1q domain-containing protein</fullName>
    </recommendedName>
</protein>